<evidence type="ECO:0000256" key="5">
    <source>
        <dbReference type="ARBA" id="ARBA00022723"/>
    </source>
</evidence>
<dbReference type="GO" id="GO:0061711">
    <property type="term" value="F:tRNA N(6)-L-threonylcarbamoyladenine synthase activity"/>
    <property type="evidence" value="ECO:0007669"/>
    <property type="project" value="UniProtKB-EC"/>
</dbReference>
<proteinExistence type="inferred from homology"/>
<accession>A0A225X119</accession>
<sequence length="2531" mass="280912">MGIEGSANKLAVGIIRYRADGETEILSNPRKTYITPPGQGFLPRETAWHHQNHVVGIVRAALAEANVSPKQLDCICYTKGPGMGGPLRSAAVCARMLSLLWNKPLVGVNHCVGHIEMGRTVTKATDPVVLYVSGGNTQVIAYSMQCYRIFGETIDIAVGNCLDRFARVLELSNDPSPGYNIEVLAREGKKFIELPYIVKGMDVSFSGISTFIEKEAKEKIKSGECTKADLCYSLQETIFAMLVEITERAMAHCGQSEVLIVGGVGCNLRLQEMMGIMARERNGRVCAMDHRYCIDNGAMIAQAGVLQFQYGETTPLKDATCTQSGETGDNHENITHTIESFVETGALSSTVTAMANNLNSPAFISSCFELLVAAVKATENLVVAALWKTDIVVVIGKIVHIEKFQKESSCIQNADAVVPATSANVIVKTLDQHIRQSATVSSLIASPSVIVIFREETRACLDSGGGIVLAKVLTSGSMLKNSKLETTLAQTLYYVSIHWPNETWKAIQADRLGMDKWVQVINERCEMENDRLLYFLLAMNKILLHCEGFLEAFIRSSGVDVFHSVPMFKANANIRASFIDLGILQVASKAVCLYQANPIESIELNAQSIVCDVAHKLDVTRSLGMLEPNVQTSEGRAFNAQVVDTTRDGLDSQTISSCLLDAGADDAIIGCLEEALHLKKYAPLLADSGCRLLQAVHRFPLCVSGEAESRWIAVATSLLQRVSTLQNTRELIFGTILMVMSRRNRSGEANGGEHIKLMKVILGLLDSSIQHESSCTLLQAECVGAIRVLEQIAEVSDSLSDALVSRCLGVLGKLIGIFILSPSLTTRDTLTCLDNAIAFFATSPYVNRLISRLEEFMMHKGAIESADIADVSEDLKALEALLFSSQTKKLMDSYHRLFGYLSAVVEDIASSGQYLGDHGPFFLELGCLTSQLLLTAQREEVINTALCHFAEDTAWHSMRWIAALPDRESSEFTLIVEFVLLRIVSGYTILEPALLMELLDALNYLLRCNQYKEIVAASPHARELQSVLWELVYADIAHMETKSDGYDVAVSLLGIISSLISSFSGDLFSIQSDKRGGETLVRFCLGALNSLVIDTSACLSERALMEEALQTTSVILQHCIQLGKEYAEAIIQHGVTRHVFNNRITDVATAEKNAFVKWCEVLLGAVIQSHGLLHAENMLRLSSNPSTLLAGLVDIVIQDTSVLSWSRFEDYIMIVNGSMEANGWKSDCTALFIMLQQQTKSVLRENASVMNSRNVKNHVSDSIAQLSFKYGQLSLDTRSTKDGCLQEIVQSGFAFNELFMATPSFDVHEYSALISLHLKIARIIVSKLNTERIATEESAVSIRRLVTPICISDEVLADFLDFGSVIYLQPSIRSAAWLFIDACTNVLSRILQRLTTGLIRSHSFEKSILNCFSCLKDVYLARWENGEVSSVLELLKLCSLDRWSQKVLLESILLLPEGLLHIFELARTATSNAVQAVIMAFLFQHVDDVRYKAERIGEVEISAILSVIKRNVCGKVGDTSQRKWREATGSEMLHNALETLKVFARRKSCALACSDLGGIDILYNVLCAPSQYEDNIQLALEICCYLSSYGVDLTHDSSTFALELLFAFVENNVVCPRPRFAFLVLEYFLAVGVSTLSLPLLHQCRTQIVPVAARSYEEAEMFIQQLYIVRQKLVSPPSKPKAKVSDQKSNTVKSSDLRESLKDGEIRKIILSSSRTIVQCASGDDENSYIDVKTSQKTTTEPLQYARLRKAIEQLSFVLDDPDMVMNRSYVSALVPALSEILVLHTATTATICTIMQILDQISFVNPSIVLSNELFDIRGLIASCSLHHRSSLPFAQHLCRFCRSIAAELRAIGDDGFERYLPLVSLVFELVDHWKSNGEIIDLCLATAHDLIKLMNIEQFNHFHSGHTLVFFNGAVIPYTNNSPTSWNWLQCMLVIFNKIDKVITESIQAAISTVLDIIHMFISHSFMVGKALVVLVCVYKDNRQLSFRHLMESDGVELILTCLRLHGNDESIVRSSLRLLVSLVSLSDTSNKSIDQLLTAAPAAPILLVSKKNPDNPLICGMCIELLYRLVISFEDRSERRNQIPGIPGGLLKKKSELLTQLLDADIIPLIFDLLDNYSSRRDRFLLESLLKLLNCLTKDERLRESAEILHGLHELQQTIDRILEHKFDCTVVELAIDSLVNIACSEREIGHGWRELPLWLLQLADTIHNLESDTGMCVEKLIGIFGRLAVDSAICKTISPTGSFTILELLARVRDDRSLEQALYGLLCTMCEDAACVQTLIVYDAIRITTERMTCHIDDEDTLLSSLCFMDLLVLNSGESYGALQNDAVFEGLELVTQTYPENSGGQVYHIASTILEKLSALDYPSTRMKTVATKVTKVVKPQLQISDSEKPFHDLLCTGAKFRVLWEVRPDEVETIQVKLAPRGDYLLFKRKTSVERIFVSQLEVCPQRSVINQSTIPLSPSKKALTQALRRENFEGDRVLRLKIRDEDVLIKTNSTRERVFWDQALQWLVSHRGPGISPVHSPKHF</sequence>
<dbReference type="GO" id="GO:0005634">
    <property type="term" value="C:nucleus"/>
    <property type="evidence" value="ECO:0007669"/>
    <property type="project" value="UniProtKB-SubCell"/>
</dbReference>
<comment type="cofactor">
    <cofactor evidence="9">
        <name>a divalent metal cation</name>
        <dbReference type="ChEBI" id="CHEBI:60240"/>
    </cofactor>
    <text evidence="9">Binds 1 divalent metal cation per subunit.</text>
</comment>
<dbReference type="NCBIfam" id="TIGR00329">
    <property type="entry name" value="gcp_kae1"/>
    <property type="match status" value="1"/>
</dbReference>
<keyword evidence="2 9" id="KW-0963">Cytoplasm</keyword>
<evidence type="ECO:0000259" key="11">
    <source>
        <dbReference type="Pfam" id="PF00814"/>
    </source>
</evidence>
<feature type="region of interest" description="Disordered" evidence="10">
    <location>
        <begin position="1677"/>
        <end position="1696"/>
    </location>
</feature>
<feature type="binding site" evidence="9">
    <location>
        <position position="178"/>
    </location>
    <ligand>
        <name>substrate</name>
    </ligand>
</feature>
<feature type="binding site" evidence="9">
    <location>
        <position position="295"/>
    </location>
    <ligand>
        <name>a divalent metal cation</name>
        <dbReference type="ChEBI" id="CHEBI:60240"/>
    </ligand>
</feature>
<feature type="binding site" evidence="9">
    <location>
        <begin position="131"/>
        <end position="135"/>
    </location>
    <ligand>
        <name>substrate</name>
    </ligand>
</feature>
<dbReference type="STRING" id="4795.A0A225X119"/>
<comment type="catalytic activity">
    <reaction evidence="8 9">
        <text>L-threonylcarbamoyladenylate + adenosine(37) in tRNA = N(6)-L-threonylcarbamoyladenosine(37) in tRNA + AMP + H(+)</text>
        <dbReference type="Rhea" id="RHEA:37059"/>
        <dbReference type="Rhea" id="RHEA-COMP:10162"/>
        <dbReference type="Rhea" id="RHEA-COMP:10163"/>
        <dbReference type="ChEBI" id="CHEBI:15378"/>
        <dbReference type="ChEBI" id="CHEBI:73682"/>
        <dbReference type="ChEBI" id="CHEBI:74411"/>
        <dbReference type="ChEBI" id="CHEBI:74418"/>
        <dbReference type="ChEBI" id="CHEBI:456215"/>
        <dbReference type="EC" id="2.3.1.234"/>
    </reaction>
</comment>
<dbReference type="CDD" id="cd24132">
    <property type="entry name" value="ASKHA_NBD_OSGEP_like_euk"/>
    <property type="match status" value="1"/>
</dbReference>
<feature type="binding site" evidence="9">
    <location>
        <position position="110"/>
    </location>
    <ligand>
        <name>a divalent metal cation</name>
        <dbReference type="ChEBI" id="CHEBI:60240"/>
    </ligand>
</feature>
<dbReference type="GO" id="GO:0005737">
    <property type="term" value="C:cytoplasm"/>
    <property type="evidence" value="ECO:0007669"/>
    <property type="project" value="UniProtKB-SubCell"/>
</dbReference>
<dbReference type="SUPFAM" id="SSF48371">
    <property type="entry name" value="ARM repeat"/>
    <property type="match status" value="1"/>
</dbReference>
<comment type="similarity">
    <text evidence="9">Belongs to the KAE1 / TsaD family.</text>
</comment>
<dbReference type="InterPro" id="IPR000905">
    <property type="entry name" value="Gcp-like_dom"/>
</dbReference>
<dbReference type="GO" id="GO:0046872">
    <property type="term" value="F:metal ion binding"/>
    <property type="evidence" value="ECO:0007669"/>
    <property type="project" value="UniProtKB-KW"/>
</dbReference>
<organism evidence="12 13">
    <name type="scientific">Phytophthora megakarya</name>
    <dbReference type="NCBI Taxonomy" id="4795"/>
    <lineage>
        <taxon>Eukaryota</taxon>
        <taxon>Sar</taxon>
        <taxon>Stramenopiles</taxon>
        <taxon>Oomycota</taxon>
        <taxon>Peronosporomycetes</taxon>
        <taxon>Peronosporales</taxon>
        <taxon>Peronosporaceae</taxon>
        <taxon>Phytophthora</taxon>
    </lineage>
</organism>
<evidence type="ECO:0000256" key="1">
    <source>
        <dbReference type="ARBA" id="ARBA00012156"/>
    </source>
</evidence>
<evidence type="ECO:0000256" key="8">
    <source>
        <dbReference type="ARBA" id="ARBA00048117"/>
    </source>
</evidence>
<dbReference type="GO" id="GO:0002949">
    <property type="term" value="P:tRNA threonylcarbamoyladenosine modification"/>
    <property type="evidence" value="ECO:0007669"/>
    <property type="project" value="UniProtKB-UniRule"/>
</dbReference>
<feature type="binding site" evidence="9">
    <location>
        <position position="114"/>
    </location>
    <ligand>
        <name>a divalent metal cation</name>
        <dbReference type="ChEBI" id="CHEBI:60240"/>
    </ligand>
</feature>
<feature type="domain" description="Gcp-like" evidence="11">
    <location>
        <begin position="28"/>
        <end position="301"/>
    </location>
</feature>
<comment type="caution">
    <text evidence="12">The sequence shown here is derived from an EMBL/GenBank/DDBJ whole genome shotgun (WGS) entry which is preliminary data.</text>
</comment>
<dbReference type="NCBIfam" id="TIGR03722">
    <property type="entry name" value="arch_KAE1"/>
    <property type="match status" value="1"/>
</dbReference>
<dbReference type="PANTHER" id="PTHR11735">
    <property type="entry name" value="TRNA N6-ADENOSINE THREONYLCARBAMOYLTRANSFERASE"/>
    <property type="match status" value="1"/>
</dbReference>
<dbReference type="Pfam" id="PF00814">
    <property type="entry name" value="TsaD"/>
    <property type="match status" value="1"/>
</dbReference>
<evidence type="ECO:0000256" key="10">
    <source>
        <dbReference type="SAM" id="MobiDB-lite"/>
    </source>
</evidence>
<keyword evidence="4 9" id="KW-0819">tRNA processing</keyword>
<dbReference type="HAMAP" id="MF_01446">
    <property type="entry name" value="Kae1"/>
    <property type="match status" value="1"/>
</dbReference>
<dbReference type="OrthoDB" id="10254073at2759"/>
<evidence type="ECO:0000256" key="7">
    <source>
        <dbReference type="ARBA" id="ARBA00030439"/>
    </source>
</evidence>
<evidence type="ECO:0000256" key="9">
    <source>
        <dbReference type="HAMAP-Rule" id="MF_03180"/>
    </source>
</evidence>
<reference evidence="13" key="1">
    <citation type="submission" date="2017-03" db="EMBL/GenBank/DDBJ databases">
        <title>Phytopthora megakarya and P. palmivora, two closely related causual agents of cacao black pod achieved similar genome size and gene model numbers by different mechanisms.</title>
        <authorList>
            <person name="Ali S."/>
            <person name="Shao J."/>
            <person name="Larry D.J."/>
            <person name="Kronmiller B."/>
            <person name="Shen D."/>
            <person name="Strem M.D."/>
            <person name="Melnick R.L."/>
            <person name="Guiltinan M.J."/>
            <person name="Tyler B.M."/>
            <person name="Meinhardt L.W."/>
            <person name="Bailey B.A."/>
        </authorList>
    </citation>
    <scope>NUCLEOTIDE SEQUENCE [LARGE SCALE GENOMIC DNA]</scope>
    <source>
        <strain evidence="13">zdho120</strain>
    </source>
</reference>
<evidence type="ECO:0000313" key="13">
    <source>
        <dbReference type="Proteomes" id="UP000198211"/>
    </source>
</evidence>
<dbReference type="SUPFAM" id="SSF53067">
    <property type="entry name" value="Actin-like ATPase domain"/>
    <property type="match status" value="1"/>
</dbReference>
<dbReference type="InterPro" id="IPR017861">
    <property type="entry name" value="KAE1/TsaD"/>
</dbReference>
<feature type="binding site" evidence="9">
    <location>
        <position position="131"/>
    </location>
    <ligand>
        <name>a divalent metal cation</name>
        <dbReference type="ChEBI" id="CHEBI:60240"/>
    </ligand>
</feature>
<dbReference type="InterPro" id="IPR016024">
    <property type="entry name" value="ARM-type_fold"/>
</dbReference>
<evidence type="ECO:0000256" key="4">
    <source>
        <dbReference type="ARBA" id="ARBA00022694"/>
    </source>
</evidence>
<dbReference type="FunFam" id="3.30.420.40:FF:000141">
    <property type="entry name" value="Probable tRNA N6-adenosine threonylcarbamoyltransferase"/>
    <property type="match status" value="1"/>
</dbReference>
<dbReference type="Proteomes" id="UP000198211">
    <property type="component" value="Unassembled WGS sequence"/>
</dbReference>
<name>A0A225X119_9STRA</name>
<evidence type="ECO:0000256" key="6">
    <source>
        <dbReference type="ARBA" id="ARBA00023315"/>
    </source>
</evidence>
<evidence type="ECO:0000256" key="3">
    <source>
        <dbReference type="ARBA" id="ARBA00022679"/>
    </source>
</evidence>
<dbReference type="PRINTS" id="PR00789">
    <property type="entry name" value="OSIALOPTASE"/>
</dbReference>
<dbReference type="InterPro" id="IPR034680">
    <property type="entry name" value="Kae1_archaea_euk"/>
</dbReference>
<comment type="subcellular location">
    <subcellularLocation>
        <location evidence="9">Cytoplasm</location>
    </subcellularLocation>
    <subcellularLocation>
        <location evidence="9">Nucleus</location>
    </subcellularLocation>
</comment>
<keyword evidence="13" id="KW-1185">Reference proteome</keyword>
<keyword evidence="5 9" id="KW-0479">Metal-binding</keyword>
<keyword evidence="3 9" id="KW-0808">Transferase</keyword>
<dbReference type="EMBL" id="NBNE01000064">
    <property type="protein sequence ID" value="OWZ23433.1"/>
    <property type="molecule type" value="Genomic_DNA"/>
</dbReference>
<keyword evidence="9" id="KW-0539">Nucleus</keyword>
<evidence type="ECO:0000256" key="2">
    <source>
        <dbReference type="ARBA" id="ARBA00022490"/>
    </source>
</evidence>
<dbReference type="InterPro" id="IPR043129">
    <property type="entry name" value="ATPase_NBD"/>
</dbReference>
<gene>
    <name evidence="12" type="ORF">PHMEG_0001679</name>
</gene>
<protein>
    <recommendedName>
        <fullName evidence="1">N(6)-L-threonylcarbamoyladenine synthase</fullName>
        <ecNumber evidence="1">2.3.1.234</ecNumber>
    </recommendedName>
    <alternativeName>
        <fullName evidence="7">N6-L-threonylcarbamoyladenine synthase</fullName>
    </alternativeName>
</protein>
<evidence type="ECO:0000313" key="12">
    <source>
        <dbReference type="EMBL" id="OWZ23433.1"/>
    </source>
</evidence>
<dbReference type="PANTHER" id="PTHR11735:SF14">
    <property type="entry name" value="TRNA N6-ADENOSINE THREONYLCARBAMOYLTRANSFERASE"/>
    <property type="match status" value="1"/>
</dbReference>
<feature type="binding site" evidence="9">
    <location>
        <position position="182"/>
    </location>
    <ligand>
        <name>substrate</name>
    </ligand>
</feature>
<feature type="binding site" evidence="9">
    <location>
        <position position="267"/>
    </location>
    <ligand>
        <name>substrate</name>
    </ligand>
</feature>
<dbReference type="GO" id="GO:0000408">
    <property type="term" value="C:EKC/KEOPS complex"/>
    <property type="evidence" value="ECO:0007669"/>
    <property type="project" value="InterPro"/>
</dbReference>
<keyword evidence="6 9" id="KW-0012">Acyltransferase</keyword>
<dbReference type="Gene3D" id="3.30.420.40">
    <property type="match status" value="2"/>
</dbReference>
<feature type="binding site" evidence="9">
    <location>
        <position position="163"/>
    </location>
    <ligand>
        <name>substrate</name>
    </ligand>
</feature>
<dbReference type="EC" id="2.3.1.234" evidence="1"/>